<evidence type="ECO:0000313" key="1">
    <source>
        <dbReference type="EMBL" id="KAF7634723.1"/>
    </source>
</evidence>
<reference evidence="1" key="1">
    <citation type="journal article" date="2020" name="Ecol. Evol.">
        <title>Genome structure and content of the rice root-knot nematode (Meloidogyne graminicola).</title>
        <authorList>
            <person name="Phan N.T."/>
            <person name="Danchin E.G.J."/>
            <person name="Klopp C."/>
            <person name="Perfus-Barbeoch L."/>
            <person name="Kozlowski D.K."/>
            <person name="Koutsovoulos G.D."/>
            <person name="Lopez-Roques C."/>
            <person name="Bouchez O."/>
            <person name="Zahm M."/>
            <person name="Besnard G."/>
            <person name="Bellafiore S."/>
        </authorList>
    </citation>
    <scope>NUCLEOTIDE SEQUENCE</scope>
    <source>
        <strain evidence="1">VN-18</strain>
    </source>
</reference>
<evidence type="ECO:0000313" key="2">
    <source>
        <dbReference type="Proteomes" id="UP000605970"/>
    </source>
</evidence>
<organism evidence="1 2">
    <name type="scientific">Meloidogyne graminicola</name>
    <dbReference type="NCBI Taxonomy" id="189291"/>
    <lineage>
        <taxon>Eukaryota</taxon>
        <taxon>Metazoa</taxon>
        <taxon>Ecdysozoa</taxon>
        <taxon>Nematoda</taxon>
        <taxon>Chromadorea</taxon>
        <taxon>Rhabditida</taxon>
        <taxon>Tylenchina</taxon>
        <taxon>Tylenchomorpha</taxon>
        <taxon>Tylenchoidea</taxon>
        <taxon>Meloidogynidae</taxon>
        <taxon>Meloidogyninae</taxon>
        <taxon>Meloidogyne</taxon>
    </lineage>
</organism>
<proteinExistence type="predicted"/>
<dbReference type="AlphaFoldDB" id="A0A8S9ZNE3"/>
<sequence length="72" mass="8479">MTHIVLTSTESVNILKYLKTQNYIHKCHRLTIRIFLVQNCKNFNKHNQNLINNSGLLTYVLYSTHNLNYGNN</sequence>
<dbReference type="Proteomes" id="UP000605970">
    <property type="component" value="Unassembled WGS sequence"/>
</dbReference>
<comment type="caution">
    <text evidence="1">The sequence shown here is derived from an EMBL/GenBank/DDBJ whole genome shotgun (WGS) entry which is preliminary data.</text>
</comment>
<gene>
    <name evidence="1" type="ORF">Mgra_00005871</name>
</gene>
<keyword evidence="2" id="KW-1185">Reference proteome</keyword>
<protein>
    <submittedName>
        <fullName evidence="1">Uncharacterized protein</fullName>
    </submittedName>
</protein>
<name>A0A8S9ZNE3_9BILA</name>
<accession>A0A8S9ZNE3</accession>
<dbReference type="EMBL" id="JABEBT010000052">
    <property type="protein sequence ID" value="KAF7634723.1"/>
    <property type="molecule type" value="Genomic_DNA"/>
</dbReference>